<protein>
    <submittedName>
        <fullName evidence="1">Sporadically distributed protein, TIGR04141 family</fullName>
    </submittedName>
</protein>
<sequence length="456" mass="51965">MPWVEIYAEFFPEGVDPLNRTYYAAYVLEKGLHCFVITYGKSHFYVRPFCDHDFGIEMAKRVADPDWIRQKSSKRFAGRRRKEINAYISNSALEIESGESIDYLHATLADELEESFGKYGKFGSSILINPSIGKEDLGVLLDRIVSTLREASRFTLPRTTYITDENEIQKYDARLRASILGREPEQAEFSGASHEIVGVDFVFSGNEDFSLYARGHRKVAVDELDMNSLRQYIRVQGVPSDKVLDIRVKVDREGQKSYSRSLKASLDFVVDGANVTLAQGKWLRFNEDYLNQLNAQVDRILIEEVEPDLLVIVGEEEDLNAAATERHGYTSADKDFSKIKVGKGTLVEAWDLYRDTTAYAVKFGKSQKLGYVVDQAMNVLEILRNNANTVELDINLKAYTLWLGFDLVKVPESLSASKSIILKQKIDAWARQCRNMNIEPRIKMSLCRKKSRDQLV</sequence>
<dbReference type="EMBL" id="FAOZ01000008">
    <property type="protein sequence ID" value="CUU56746.1"/>
    <property type="molecule type" value="Genomic_DNA"/>
</dbReference>
<keyword evidence="2" id="KW-1185">Reference proteome</keyword>
<evidence type="ECO:0000313" key="1">
    <source>
        <dbReference type="EMBL" id="CUU56746.1"/>
    </source>
</evidence>
<dbReference type="Proteomes" id="UP000198802">
    <property type="component" value="Unassembled WGS sequence"/>
</dbReference>
<dbReference type="InterPro" id="IPR026487">
    <property type="entry name" value="CHP04141"/>
</dbReference>
<evidence type="ECO:0000313" key="2">
    <source>
        <dbReference type="Proteomes" id="UP000198802"/>
    </source>
</evidence>
<gene>
    <name evidence="1" type="ORF">Ga0074812_108274</name>
</gene>
<reference evidence="2" key="1">
    <citation type="submission" date="2015-11" db="EMBL/GenBank/DDBJ databases">
        <authorList>
            <person name="Varghese N."/>
        </authorList>
    </citation>
    <scope>NUCLEOTIDE SEQUENCE [LARGE SCALE GENOMIC DNA]</scope>
    <source>
        <strain evidence="2">DSM 45899</strain>
    </source>
</reference>
<proteinExistence type="predicted"/>
<accession>A0A0S4QQG5</accession>
<organism evidence="1 2">
    <name type="scientific">Parafrankia irregularis</name>
    <dbReference type="NCBI Taxonomy" id="795642"/>
    <lineage>
        <taxon>Bacteria</taxon>
        <taxon>Bacillati</taxon>
        <taxon>Actinomycetota</taxon>
        <taxon>Actinomycetes</taxon>
        <taxon>Frankiales</taxon>
        <taxon>Frankiaceae</taxon>
        <taxon>Parafrankia</taxon>
    </lineage>
</organism>
<dbReference type="Pfam" id="PF19614">
    <property type="entry name" value="DUF6119"/>
    <property type="match status" value="1"/>
</dbReference>
<name>A0A0S4QQG5_9ACTN</name>
<dbReference type="NCBIfam" id="TIGR04141">
    <property type="entry name" value="TIGR04141 family sporadically distributed protein"/>
    <property type="match status" value="1"/>
</dbReference>
<dbReference type="AlphaFoldDB" id="A0A0S4QQG5"/>